<dbReference type="Gene3D" id="2.60.40.10">
    <property type="entry name" value="Immunoglobulins"/>
    <property type="match status" value="1"/>
</dbReference>
<dbReference type="InterPro" id="IPR007110">
    <property type="entry name" value="Ig-like_dom"/>
</dbReference>
<dbReference type="SUPFAM" id="SSF48726">
    <property type="entry name" value="Immunoglobulin"/>
    <property type="match status" value="1"/>
</dbReference>
<evidence type="ECO:0000313" key="3">
    <source>
        <dbReference type="Proteomes" id="UP000288716"/>
    </source>
</evidence>
<gene>
    <name evidence="2" type="ORF">B4U80_13809</name>
</gene>
<evidence type="ECO:0000259" key="1">
    <source>
        <dbReference type="PROSITE" id="PS50835"/>
    </source>
</evidence>
<dbReference type="EMBL" id="NCKV01003685">
    <property type="protein sequence ID" value="RWS25464.1"/>
    <property type="molecule type" value="Genomic_DNA"/>
</dbReference>
<dbReference type="OrthoDB" id="504170at2759"/>
<proteinExistence type="predicted"/>
<accession>A0A443SD84</accession>
<comment type="caution">
    <text evidence="2">The sequence shown here is derived from an EMBL/GenBank/DDBJ whole genome shotgun (WGS) entry which is preliminary data.</text>
</comment>
<dbReference type="AlphaFoldDB" id="A0A443SD84"/>
<keyword evidence="3" id="KW-1185">Reference proteome</keyword>
<feature type="domain" description="Ig-like" evidence="1">
    <location>
        <begin position="1"/>
        <end position="82"/>
    </location>
</feature>
<dbReference type="InterPro" id="IPR013783">
    <property type="entry name" value="Ig-like_fold"/>
</dbReference>
<dbReference type="InterPro" id="IPR013098">
    <property type="entry name" value="Ig_I-set"/>
</dbReference>
<evidence type="ECO:0000313" key="2">
    <source>
        <dbReference type="EMBL" id="RWS25464.1"/>
    </source>
</evidence>
<protein>
    <recommendedName>
        <fullName evidence="1">Ig-like domain-containing protein</fullName>
    </recommendedName>
</protein>
<dbReference type="PROSITE" id="PS50835">
    <property type="entry name" value="IG_LIKE"/>
    <property type="match status" value="1"/>
</dbReference>
<dbReference type="Proteomes" id="UP000288716">
    <property type="component" value="Unassembled WGS sequence"/>
</dbReference>
<dbReference type="InterPro" id="IPR036179">
    <property type="entry name" value="Ig-like_dom_sf"/>
</dbReference>
<reference evidence="2 3" key="1">
    <citation type="journal article" date="2018" name="Gigascience">
        <title>Genomes of trombidid mites reveal novel predicted allergens and laterally-transferred genes associated with secondary metabolism.</title>
        <authorList>
            <person name="Dong X."/>
            <person name="Chaisiri K."/>
            <person name="Xia D."/>
            <person name="Armstrong S.D."/>
            <person name="Fang Y."/>
            <person name="Donnelly M.J."/>
            <person name="Kadowaki T."/>
            <person name="McGarry J.W."/>
            <person name="Darby A.C."/>
            <person name="Makepeace B.L."/>
        </authorList>
    </citation>
    <scope>NUCLEOTIDE SEQUENCE [LARGE SCALE GENOMIC DNA]</scope>
    <source>
        <strain evidence="2">UoL-UT</strain>
    </source>
</reference>
<dbReference type="Pfam" id="PF07679">
    <property type="entry name" value="I-set"/>
    <property type="match status" value="1"/>
</dbReference>
<dbReference type="VEuPathDB" id="VectorBase:LDEU006576"/>
<sequence length="136" mass="15518">MSGNVITVKPSTLFTFECRVTGAPLITIEWCKNGKNINLCLIELSDYGQSPTVRRLVDTENGRYECEVLNEFGSVKMAVTVKVKVGRPFKISMHVKKLFTELMNSVKRVISKRKLKSNKTCLITQKFYFPIPKQKL</sequence>
<name>A0A443SD84_9ACAR</name>
<organism evidence="2 3">
    <name type="scientific">Leptotrombidium deliense</name>
    <dbReference type="NCBI Taxonomy" id="299467"/>
    <lineage>
        <taxon>Eukaryota</taxon>
        <taxon>Metazoa</taxon>
        <taxon>Ecdysozoa</taxon>
        <taxon>Arthropoda</taxon>
        <taxon>Chelicerata</taxon>
        <taxon>Arachnida</taxon>
        <taxon>Acari</taxon>
        <taxon>Acariformes</taxon>
        <taxon>Trombidiformes</taxon>
        <taxon>Prostigmata</taxon>
        <taxon>Anystina</taxon>
        <taxon>Parasitengona</taxon>
        <taxon>Trombiculoidea</taxon>
        <taxon>Trombiculidae</taxon>
        <taxon>Leptotrombidium</taxon>
    </lineage>
</organism>